<dbReference type="RefSeq" id="WP_129651534.1">
    <property type="nucleotide sequence ID" value="NZ_JBBMFL010000003.1"/>
</dbReference>
<evidence type="ECO:0000313" key="5">
    <source>
        <dbReference type="Proteomes" id="UP001460202"/>
    </source>
</evidence>
<feature type="domain" description="HTH LytTR-type" evidence="3">
    <location>
        <begin position="132"/>
        <end position="233"/>
    </location>
</feature>
<dbReference type="EMBL" id="JBBMFL010000003">
    <property type="protein sequence ID" value="MEQ2543991.1"/>
    <property type="molecule type" value="Genomic_DNA"/>
</dbReference>
<dbReference type="SMART" id="SM00850">
    <property type="entry name" value="LytTR"/>
    <property type="match status" value="1"/>
</dbReference>
<dbReference type="InterPro" id="IPR001789">
    <property type="entry name" value="Sig_transdc_resp-reg_receiver"/>
</dbReference>
<dbReference type="InterPro" id="IPR007492">
    <property type="entry name" value="LytTR_DNA-bd_dom"/>
</dbReference>
<dbReference type="GeneID" id="78180223"/>
<dbReference type="SUPFAM" id="SSF52172">
    <property type="entry name" value="CheY-like"/>
    <property type="match status" value="1"/>
</dbReference>
<protein>
    <submittedName>
        <fullName evidence="4">LytTR family DNA-binding domain-containing protein</fullName>
    </submittedName>
</protein>
<dbReference type="Gene3D" id="2.40.50.1020">
    <property type="entry name" value="LytTr DNA-binding domain"/>
    <property type="match status" value="1"/>
</dbReference>
<evidence type="ECO:0000259" key="2">
    <source>
        <dbReference type="PROSITE" id="PS50110"/>
    </source>
</evidence>
<dbReference type="InterPro" id="IPR046947">
    <property type="entry name" value="LytR-like"/>
</dbReference>
<dbReference type="Proteomes" id="UP001460202">
    <property type="component" value="Unassembled WGS sequence"/>
</dbReference>
<organism evidence="4 5">
    <name type="scientific">Alistipes intestinihominis</name>
    <dbReference type="NCBI Taxonomy" id="3133172"/>
    <lineage>
        <taxon>Bacteria</taxon>
        <taxon>Pseudomonadati</taxon>
        <taxon>Bacteroidota</taxon>
        <taxon>Bacteroidia</taxon>
        <taxon>Bacteroidales</taxon>
        <taxon>Rikenellaceae</taxon>
        <taxon>Alistipes</taxon>
    </lineage>
</organism>
<feature type="modified residue" description="4-aspartylphosphate" evidence="1">
    <location>
        <position position="53"/>
    </location>
</feature>
<feature type="domain" description="Response regulatory" evidence="2">
    <location>
        <begin position="3"/>
        <end position="113"/>
    </location>
</feature>
<gene>
    <name evidence="4" type="ORF">WMO46_03370</name>
</gene>
<keyword evidence="1" id="KW-0597">Phosphoprotein</keyword>
<dbReference type="PROSITE" id="PS50110">
    <property type="entry name" value="RESPONSE_REGULATORY"/>
    <property type="match status" value="1"/>
</dbReference>
<evidence type="ECO:0000313" key="4">
    <source>
        <dbReference type="EMBL" id="MEQ2543991.1"/>
    </source>
</evidence>
<dbReference type="InterPro" id="IPR011006">
    <property type="entry name" value="CheY-like_superfamily"/>
</dbReference>
<evidence type="ECO:0000259" key="3">
    <source>
        <dbReference type="PROSITE" id="PS50930"/>
    </source>
</evidence>
<accession>A0ABV1GUB4</accession>
<dbReference type="PROSITE" id="PS50930">
    <property type="entry name" value="HTH_LYTTR"/>
    <property type="match status" value="1"/>
</dbReference>
<dbReference type="PANTHER" id="PTHR37299">
    <property type="entry name" value="TRANSCRIPTIONAL REGULATOR-RELATED"/>
    <property type="match status" value="1"/>
</dbReference>
<dbReference type="Gene3D" id="3.40.50.2300">
    <property type="match status" value="1"/>
</dbReference>
<dbReference type="Pfam" id="PF04397">
    <property type="entry name" value="LytTR"/>
    <property type="match status" value="1"/>
</dbReference>
<proteinExistence type="predicted"/>
<keyword evidence="5" id="KW-1185">Reference proteome</keyword>
<sequence length="235" mass="26716">MIRCIAIDDEPIALSIVRQYCERRGGIELETYSSPRAGMARVKEWRPDVVFLDIEMNGTSGIELARELPPACCLVFTTAYAHYALDGFEVDAVDFLHKPYFYERFERAMQKAEEWLRMHDLLRIAESASRSLVLKADYKNVSVAVDTILYIESLDNYVRVHTIDGATVTSKISLRAVEEQLPDGEFIRIHRSFVVPEKRIAKFSSTEVVLSKCGKRLPVGKTYSEAAMAVLSREK</sequence>
<dbReference type="GO" id="GO:0003677">
    <property type="term" value="F:DNA binding"/>
    <property type="evidence" value="ECO:0007669"/>
    <property type="project" value="UniProtKB-KW"/>
</dbReference>
<keyword evidence="4" id="KW-0238">DNA-binding</keyword>
<dbReference type="SMART" id="SM00448">
    <property type="entry name" value="REC"/>
    <property type="match status" value="1"/>
</dbReference>
<evidence type="ECO:0000256" key="1">
    <source>
        <dbReference type="PROSITE-ProRule" id="PRU00169"/>
    </source>
</evidence>
<comment type="caution">
    <text evidence="4">The sequence shown here is derived from an EMBL/GenBank/DDBJ whole genome shotgun (WGS) entry which is preliminary data.</text>
</comment>
<dbReference type="Pfam" id="PF00072">
    <property type="entry name" value="Response_reg"/>
    <property type="match status" value="1"/>
</dbReference>
<reference evidence="4 5" key="1">
    <citation type="submission" date="2024-03" db="EMBL/GenBank/DDBJ databases">
        <title>Human intestinal bacterial collection.</title>
        <authorList>
            <person name="Pauvert C."/>
            <person name="Hitch T.C.A."/>
            <person name="Clavel T."/>
        </authorList>
    </citation>
    <scope>NUCLEOTIDE SEQUENCE [LARGE SCALE GENOMIC DNA]</scope>
    <source>
        <strain evidence="4 5">CLA-KB-H122</strain>
    </source>
</reference>
<name>A0ABV1GUB4_9BACT</name>
<dbReference type="PANTHER" id="PTHR37299:SF1">
    <property type="entry name" value="STAGE 0 SPORULATION PROTEIN A HOMOLOG"/>
    <property type="match status" value="1"/>
</dbReference>